<sequence length="88" mass="9623">MRDRKRLLWQTAEEQARESGEWVQSHGVFRGGGGQEAGQNSNGGGGTTMEIIEQSHRFVVGGMQALYSPTSTTRSREDGQKSAKVKVL</sequence>
<reference evidence="2 3" key="1">
    <citation type="journal article" date="2021" name="Sci. Rep.">
        <title>Chromosome anchoring in Senegalese sole (Solea senegalensis) reveals sex-associated markers and genome rearrangements in flatfish.</title>
        <authorList>
            <person name="Guerrero-Cozar I."/>
            <person name="Gomez-Garrido J."/>
            <person name="Berbel C."/>
            <person name="Martinez-Blanch J.F."/>
            <person name="Alioto T."/>
            <person name="Claros M.G."/>
            <person name="Gagnaire P.A."/>
            <person name="Manchado M."/>
        </authorList>
    </citation>
    <scope>NUCLEOTIDE SEQUENCE [LARGE SCALE GENOMIC DNA]</scope>
    <source>
        <strain evidence="2">Sse05_10M</strain>
    </source>
</reference>
<dbReference type="AlphaFoldDB" id="A0AAV6S4J7"/>
<evidence type="ECO:0000313" key="3">
    <source>
        <dbReference type="Proteomes" id="UP000693946"/>
    </source>
</evidence>
<comment type="caution">
    <text evidence="2">The sequence shown here is derived from an EMBL/GenBank/DDBJ whole genome shotgun (WGS) entry which is preliminary data.</text>
</comment>
<dbReference type="EMBL" id="JAGKHQ010000008">
    <property type="protein sequence ID" value="KAG7510766.1"/>
    <property type="molecule type" value="Genomic_DNA"/>
</dbReference>
<gene>
    <name evidence="2" type="ORF">JOB18_031168</name>
</gene>
<proteinExistence type="predicted"/>
<feature type="region of interest" description="Disordered" evidence="1">
    <location>
        <begin position="18"/>
        <end position="48"/>
    </location>
</feature>
<feature type="region of interest" description="Disordered" evidence="1">
    <location>
        <begin position="65"/>
        <end position="88"/>
    </location>
</feature>
<evidence type="ECO:0000256" key="1">
    <source>
        <dbReference type="SAM" id="MobiDB-lite"/>
    </source>
</evidence>
<dbReference type="Proteomes" id="UP000693946">
    <property type="component" value="Linkage Group LG16"/>
</dbReference>
<organism evidence="2 3">
    <name type="scientific">Solea senegalensis</name>
    <name type="common">Senegalese sole</name>
    <dbReference type="NCBI Taxonomy" id="28829"/>
    <lineage>
        <taxon>Eukaryota</taxon>
        <taxon>Metazoa</taxon>
        <taxon>Chordata</taxon>
        <taxon>Craniata</taxon>
        <taxon>Vertebrata</taxon>
        <taxon>Euteleostomi</taxon>
        <taxon>Actinopterygii</taxon>
        <taxon>Neopterygii</taxon>
        <taxon>Teleostei</taxon>
        <taxon>Neoteleostei</taxon>
        <taxon>Acanthomorphata</taxon>
        <taxon>Carangaria</taxon>
        <taxon>Pleuronectiformes</taxon>
        <taxon>Pleuronectoidei</taxon>
        <taxon>Soleidae</taxon>
        <taxon>Solea</taxon>
    </lineage>
</organism>
<protein>
    <submittedName>
        <fullName evidence="2">Uncharacterized protein</fullName>
    </submittedName>
</protein>
<feature type="compositionally biased region" description="Gly residues" evidence="1">
    <location>
        <begin position="29"/>
        <end position="47"/>
    </location>
</feature>
<name>A0AAV6S4J7_SOLSE</name>
<keyword evidence="3" id="KW-1185">Reference proteome</keyword>
<evidence type="ECO:0000313" key="2">
    <source>
        <dbReference type="EMBL" id="KAG7510766.1"/>
    </source>
</evidence>
<accession>A0AAV6S4J7</accession>